<evidence type="ECO:0000313" key="1">
    <source>
        <dbReference type="EMBL" id="QPZ94367.1"/>
    </source>
</evidence>
<dbReference type="RefSeq" id="YP_010131847.1">
    <property type="nucleotide sequence ID" value="NC_056367.1"/>
</dbReference>
<dbReference type="GeneID" id="65341286"/>
<reference evidence="1" key="1">
    <citation type="submission" date="2019-10" db="EMBL/GenBank/DDBJ databases">
        <title>The complete Mitochondrial Genome of Chrysopogon zizanioides.</title>
        <authorList>
            <person name="Yang S."/>
            <person name="Zhang J."/>
            <person name="Liu J."/>
            <person name="Yao L."/>
            <person name="Duan P."/>
            <person name="Chen J."/>
        </authorList>
    </citation>
    <scope>NUCLEOTIDE SEQUENCE</scope>
</reference>
<organism evidence="1">
    <name type="scientific">Chrysopogon zizanioides</name>
    <name type="common">vetiver</name>
    <dbReference type="NCBI Taxonomy" id="167337"/>
    <lineage>
        <taxon>Eukaryota</taxon>
        <taxon>Viridiplantae</taxon>
        <taxon>Streptophyta</taxon>
        <taxon>Embryophyta</taxon>
        <taxon>Tracheophyta</taxon>
        <taxon>Spermatophyta</taxon>
        <taxon>Magnoliopsida</taxon>
        <taxon>Liliopsida</taxon>
        <taxon>Poales</taxon>
        <taxon>Poaceae</taxon>
        <taxon>PACMAD clade</taxon>
        <taxon>Panicoideae</taxon>
        <taxon>Andropogonodae</taxon>
        <taxon>Andropogoneae</taxon>
        <taxon>Chrysopogoninae</taxon>
        <taxon>Chrysopogon</taxon>
    </lineage>
</organism>
<dbReference type="AlphaFoldDB" id="A0A7T3RB61"/>
<proteinExistence type="predicted"/>
<accession>A0A7T3RB61</accession>
<sequence>MKQFEFSNKEEMKKLGRRMRWHFKRIVDQYGRKRSLCQILYHLKLGQKLPLGAEEFAGRRTKLPFSKKLAKFDLRGLGKSLAGRSIVPSGSKPRFELAERSVLGGRCPVEFSEKLKVIHTYLLRCDCFAPFNISFTSSAIFHPFQFMDLLLVVERELD</sequence>
<protein>
    <submittedName>
        <fullName evidence="1">Uncharacterized protein</fullName>
    </submittedName>
</protein>
<gene>
    <name evidence="1" type="primary">ORF158</name>
</gene>
<geneLocation type="mitochondrion" evidence="1"/>
<keyword evidence="1" id="KW-0496">Mitochondrion</keyword>
<name>A0A7T3RB61_9POAL</name>
<dbReference type="EMBL" id="MN635785">
    <property type="protein sequence ID" value="QPZ94367.1"/>
    <property type="molecule type" value="Genomic_DNA"/>
</dbReference>